<evidence type="ECO:0000313" key="1">
    <source>
        <dbReference type="EMBL" id="SFF01638.1"/>
    </source>
</evidence>
<sequence>MSEIKIDKQLTLPELLLSVERQIQTFVYEVCFVFDSDKNLIFSKQGEVNFIRFTQEELNLLGNKYFTHNHPKNGFFLQI</sequence>
<gene>
    <name evidence="1" type="ORF">SAMN04488541_10133</name>
</gene>
<organism evidence="1 2">
    <name type="scientific">Thermoflexibacter ruber</name>
    <dbReference type="NCBI Taxonomy" id="1003"/>
    <lineage>
        <taxon>Bacteria</taxon>
        <taxon>Pseudomonadati</taxon>
        <taxon>Bacteroidota</taxon>
        <taxon>Cytophagia</taxon>
        <taxon>Cytophagales</taxon>
        <taxon>Thermoflexibacteraceae</taxon>
        <taxon>Thermoflexibacter</taxon>
    </lineage>
</organism>
<evidence type="ECO:0000313" key="2">
    <source>
        <dbReference type="Proteomes" id="UP000199513"/>
    </source>
</evidence>
<protein>
    <submittedName>
        <fullName evidence="1">Uncharacterized protein</fullName>
    </submittedName>
</protein>
<dbReference type="OrthoDB" id="1249547at2"/>
<proteinExistence type="predicted"/>
<dbReference type="AlphaFoldDB" id="A0A1I2FA50"/>
<reference evidence="1 2" key="1">
    <citation type="submission" date="2016-10" db="EMBL/GenBank/DDBJ databases">
        <authorList>
            <person name="de Groot N.N."/>
        </authorList>
    </citation>
    <scope>NUCLEOTIDE SEQUENCE [LARGE SCALE GENOMIC DNA]</scope>
    <source>
        <strain>GEY</strain>
        <strain evidence="2">DSM 9560</strain>
    </source>
</reference>
<accession>A0A1I2FA50</accession>
<dbReference type="RefSeq" id="WP_143090855.1">
    <property type="nucleotide sequence ID" value="NZ_FONY01000013.1"/>
</dbReference>
<keyword evidence="2" id="KW-1185">Reference proteome</keyword>
<name>A0A1I2FA50_9BACT</name>
<dbReference type="Proteomes" id="UP000199513">
    <property type="component" value="Unassembled WGS sequence"/>
</dbReference>
<dbReference type="EMBL" id="FONY01000013">
    <property type="protein sequence ID" value="SFF01638.1"/>
    <property type="molecule type" value="Genomic_DNA"/>
</dbReference>
<dbReference type="STRING" id="1003.SAMN04488541_10133"/>